<evidence type="ECO:0000313" key="2">
    <source>
        <dbReference type="Proteomes" id="UP001303647"/>
    </source>
</evidence>
<comment type="caution">
    <text evidence="1">The sequence shown here is derived from an EMBL/GenBank/DDBJ whole genome shotgun (WGS) entry which is preliminary data.</text>
</comment>
<accession>A0AAN7HC43</accession>
<dbReference type="PANTHER" id="PTHR43647">
    <property type="entry name" value="DEHYDROGENASE"/>
    <property type="match status" value="1"/>
</dbReference>
<dbReference type="AlphaFoldDB" id="A0AAN7HC43"/>
<dbReference type="GO" id="GO:0000253">
    <property type="term" value="F:3-beta-hydroxysteroid 3-dehydrogenase (NADP+) activity"/>
    <property type="evidence" value="ECO:0007669"/>
    <property type="project" value="TreeGrafter"/>
</dbReference>
<dbReference type="InterPro" id="IPR051593">
    <property type="entry name" value="Ergosterol_Biosynth_ERG27"/>
</dbReference>
<reference evidence="1" key="1">
    <citation type="journal article" date="2023" name="Mol. Phylogenet. Evol.">
        <title>Genome-scale phylogeny and comparative genomics of the fungal order Sordariales.</title>
        <authorList>
            <person name="Hensen N."/>
            <person name="Bonometti L."/>
            <person name="Westerberg I."/>
            <person name="Brannstrom I.O."/>
            <person name="Guillou S."/>
            <person name="Cros-Aarteil S."/>
            <person name="Calhoun S."/>
            <person name="Haridas S."/>
            <person name="Kuo A."/>
            <person name="Mondo S."/>
            <person name="Pangilinan J."/>
            <person name="Riley R."/>
            <person name="LaButti K."/>
            <person name="Andreopoulos B."/>
            <person name="Lipzen A."/>
            <person name="Chen C."/>
            <person name="Yan M."/>
            <person name="Daum C."/>
            <person name="Ng V."/>
            <person name="Clum A."/>
            <person name="Steindorff A."/>
            <person name="Ohm R.A."/>
            <person name="Martin F."/>
            <person name="Silar P."/>
            <person name="Natvig D.O."/>
            <person name="Lalanne C."/>
            <person name="Gautier V."/>
            <person name="Ament-Velasquez S.L."/>
            <person name="Kruys A."/>
            <person name="Hutchinson M.I."/>
            <person name="Powell A.J."/>
            <person name="Barry K."/>
            <person name="Miller A.N."/>
            <person name="Grigoriev I.V."/>
            <person name="Debuchy R."/>
            <person name="Gladieux P."/>
            <person name="Hiltunen Thoren M."/>
            <person name="Johannesson H."/>
        </authorList>
    </citation>
    <scope>NUCLEOTIDE SEQUENCE</scope>
    <source>
        <strain evidence="1">CBS 359.72</strain>
    </source>
</reference>
<evidence type="ECO:0008006" key="3">
    <source>
        <dbReference type="Google" id="ProtNLM"/>
    </source>
</evidence>
<dbReference type="Gene3D" id="3.40.50.720">
    <property type="entry name" value="NAD(P)-binding Rossmann-like Domain"/>
    <property type="match status" value="1"/>
</dbReference>
<dbReference type="SUPFAM" id="SSF51735">
    <property type="entry name" value="NAD(P)-binding Rossmann-fold domains"/>
    <property type="match status" value="1"/>
</dbReference>
<dbReference type="PANTHER" id="PTHR43647:SF4">
    <property type="entry name" value="KETOREDUCTASE (KR) DOMAIN-CONTAINING PROTEIN"/>
    <property type="match status" value="1"/>
</dbReference>
<name>A0AAN7HC43_9PEZI</name>
<dbReference type="Proteomes" id="UP001303647">
    <property type="component" value="Unassembled WGS sequence"/>
</dbReference>
<keyword evidence="2" id="KW-1185">Reference proteome</keyword>
<protein>
    <recommendedName>
        <fullName evidence="3">Short-chain dehydrogenase</fullName>
    </recommendedName>
</protein>
<gene>
    <name evidence="1" type="ORF">C7999DRAFT_35275</name>
</gene>
<dbReference type="GO" id="GO:0005789">
    <property type="term" value="C:endoplasmic reticulum membrane"/>
    <property type="evidence" value="ECO:0007669"/>
    <property type="project" value="TreeGrafter"/>
</dbReference>
<dbReference type="EMBL" id="MU857743">
    <property type="protein sequence ID" value="KAK4244351.1"/>
    <property type="molecule type" value="Genomic_DNA"/>
</dbReference>
<sequence length="297" mass="32230">MPSFDYGAESGIASGDGPKRKLRKLHSVNMIDGAAGQLPRISAIACNALTWSLAGQKFTAADRYEASFQVSHLSHMLLVLRLLGNMDAGLSSTAGATAALKGGRMIMLSSEMHDLERGLPLLYKLRAKIKPDQIYHLIHPPSDKPEETYDRGVQQYATAKLANVAFMWDLNRRLQQDPKLSAITVTCMDPGGLVESRAHSEQKPTVRLAMGVVNVLMPVLRHLTSTIRTNNDAGRDLVALSVGPEFQGKRGFIVGQNEAVSAKLNRDEAVQRKLWDACLSWAGISTAGTVLAIAEAE</sequence>
<proteinExistence type="predicted"/>
<reference evidence="1" key="2">
    <citation type="submission" date="2023-05" db="EMBL/GenBank/DDBJ databases">
        <authorList>
            <consortium name="Lawrence Berkeley National Laboratory"/>
            <person name="Steindorff A."/>
            <person name="Hensen N."/>
            <person name="Bonometti L."/>
            <person name="Westerberg I."/>
            <person name="Brannstrom I.O."/>
            <person name="Guillou S."/>
            <person name="Cros-Aarteil S."/>
            <person name="Calhoun S."/>
            <person name="Haridas S."/>
            <person name="Kuo A."/>
            <person name="Mondo S."/>
            <person name="Pangilinan J."/>
            <person name="Riley R."/>
            <person name="Labutti K."/>
            <person name="Andreopoulos B."/>
            <person name="Lipzen A."/>
            <person name="Chen C."/>
            <person name="Yanf M."/>
            <person name="Daum C."/>
            <person name="Ng V."/>
            <person name="Clum A."/>
            <person name="Ohm R."/>
            <person name="Martin F."/>
            <person name="Silar P."/>
            <person name="Natvig D."/>
            <person name="Lalanne C."/>
            <person name="Gautier V."/>
            <person name="Ament-Velasquez S.L."/>
            <person name="Kruys A."/>
            <person name="Hutchinson M.I."/>
            <person name="Powell A.J."/>
            <person name="Barry K."/>
            <person name="Miller A.N."/>
            <person name="Grigoriev I.V."/>
            <person name="Debuchy R."/>
            <person name="Gladieux P."/>
            <person name="Thoren M.H."/>
            <person name="Johannesson H."/>
        </authorList>
    </citation>
    <scope>NUCLEOTIDE SEQUENCE</scope>
    <source>
        <strain evidence="1">CBS 359.72</strain>
    </source>
</reference>
<organism evidence="1 2">
    <name type="scientific">Corynascus novoguineensis</name>
    <dbReference type="NCBI Taxonomy" id="1126955"/>
    <lineage>
        <taxon>Eukaryota</taxon>
        <taxon>Fungi</taxon>
        <taxon>Dikarya</taxon>
        <taxon>Ascomycota</taxon>
        <taxon>Pezizomycotina</taxon>
        <taxon>Sordariomycetes</taxon>
        <taxon>Sordariomycetidae</taxon>
        <taxon>Sordariales</taxon>
        <taxon>Chaetomiaceae</taxon>
        <taxon>Corynascus</taxon>
    </lineage>
</organism>
<evidence type="ECO:0000313" key="1">
    <source>
        <dbReference type="EMBL" id="KAK4244351.1"/>
    </source>
</evidence>
<dbReference type="InterPro" id="IPR036291">
    <property type="entry name" value="NAD(P)-bd_dom_sf"/>
</dbReference>
<dbReference type="GO" id="GO:0005811">
    <property type="term" value="C:lipid droplet"/>
    <property type="evidence" value="ECO:0007669"/>
    <property type="project" value="TreeGrafter"/>
</dbReference>
<dbReference type="GO" id="GO:0005741">
    <property type="term" value="C:mitochondrial outer membrane"/>
    <property type="evidence" value="ECO:0007669"/>
    <property type="project" value="TreeGrafter"/>
</dbReference>